<evidence type="ECO:0000256" key="1">
    <source>
        <dbReference type="SAM" id="MobiDB-lite"/>
    </source>
</evidence>
<name>A0AAD9XXS4_COLKA</name>
<evidence type="ECO:0000313" key="3">
    <source>
        <dbReference type="Proteomes" id="UP001281614"/>
    </source>
</evidence>
<sequence length="185" mass="19803">MTNSHARGTVEVNPRVLGPSGPPWQGPRPHQTTGRHTAVVQTSIDHSHPGPFPVRAAARWHSVTTRAVLLCCGAARRPATARLPARVQGPRSPEICMTTPGLAEHMLGGLERTLKRAYESSEGYPAGRWCIPLTLSPTAAPLSMPLDAGQQGREPLTNLRPGVPLIDPYVNIKSIASCCGPHRVV</sequence>
<comment type="caution">
    <text evidence="2">The sequence shown here is derived from an EMBL/GenBank/DDBJ whole genome shotgun (WGS) entry which is preliminary data.</text>
</comment>
<keyword evidence="3" id="KW-1185">Reference proteome</keyword>
<proteinExistence type="predicted"/>
<accession>A0AAD9XXS4</accession>
<feature type="region of interest" description="Disordered" evidence="1">
    <location>
        <begin position="1"/>
        <end position="33"/>
    </location>
</feature>
<dbReference type="EMBL" id="VYYT01000880">
    <property type="protein sequence ID" value="KAK2728473.1"/>
    <property type="molecule type" value="Genomic_DNA"/>
</dbReference>
<protein>
    <submittedName>
        <fullName evidence="2">Uncharacterized protein</fullName>
    </submittedName>
</protein>
<gene>
    <name evidence="2" type="ORF">CKAH01_10945</name>
</gene>
<organism evidence="2 3">
    <name type="scientific">Colletotrichum kahawae</name>
    <name type="common">Coffee berry disease fungus</name>
    <dbReference type="NCBI Taxonomy" id="34407"/>
    <lineage>
        <taxon>Eukaryota</taxon>
        <taxon>Fungi</taxon>
        <taxon>Dikarya</taxon>
        <taxon>Ascomycota</taxon>
        <taxon>Pezizomycotina</taxon>
        <taxon>Sordariomycetes</taxon>
        <taxon>Hypocreomycetidae</taxon>
        <taxon>Glomerellales</taxon>
        <taxon>Glomerellaceae</taxon>
        <taxon>Colletotrichum</taxon>
        <taxon>Colletotrichum gloeosporioides species complex</taxon>
    </lineage>
</organism>
<reference evidence="2" key="1">
    <citation type="submission" date="2023-02" db="EMBL/GenBank/DDBJ databases">
        <title>Colletotrichum kahawae CIFC_Que2 genome sequencing and assembly.</title>
        <authorList>
            <person name="Baroncelli R."/>
        </authorList>
    </citation>
    <scope>NUCLEOTIDE SEQUENCE</scope>
    <source>
        <strain evidence="2">CIFC_Que2</strain>
    </source>
</reference>
<evidence type="ECO:0000313" key="2">
    <source>
        <dbReference type="EMBL" id="KAK2728473.1"/>
    </source>
</evidence>
<dbReference type="AlphaFoldDB" id="A0AAD9XXS4"/>
<dbReference type="Proteomes" id="UP001281614">
    <property type="component" value="Unassembled WGS sequence"/>
</dbReference>